<evidence type="ECO:0000313" key="4">
    <source>
        <dbReference type="Proteomes" id="UP001160499"/>
    </source>
</evidence>
<evidence type="ECO:0000256" key="1">
    <source>
        <dbReference type="SAM" id="MobiDB-lite"/>
    </source>
</evidence>
<dbReference type="Pfam" id="PF13699">
    <property type="entry name" value="eCIS_core"/>
    <property type="match status" value="1"/>
</dbReference>
<evidence type="ECO:0000259" key="2">
    <source>
        <dbReference type="Pfam" id="PF13699"/>
    </source>
</evidence>
<comment type="caution">
    <text evidence="3">The sequence shown here is derived from an EMBL/GenBank/DDBJ whole genome shotgun (WGS) entry which is preliminary data.</text>
</comment>
<keyword evidence="4" id="KW-1185">Reference proteome</keyword>
<feature type="region of interest" description="Disordered" evidence="1">
    <location>
        <begin position="476"/>
        <end position="495"/>
    </location>
</feature>
<gene>
    <name evidence="3" type="ORF">M2283_001557</name>
</gene>
<feature type="compositionally biased region" description="Low complexity" evidence="1">
    <location>
        <begin position="19"/>
        <end position="33"/>
    </location>
</feature>
<name>A0ABT6LFX5_9ACTN</name>
<feature type="domain" description="eCIS core" evidence="2">
    <location>
        <begin position="87"/>
        <end position="164"/>
    </location>
</feature>
<dbReference type="RefSeq" id="WP_280875327.1">
    <property type="nucleotide sequence ID" value="NZ_JARXVH010000002.1"/>
</dbReference>
<sequence>MLERSAKGAQGQDRSPQGRTPAPASRTPATSPPGHILRSLGNRALAEGEDPFASTVAPAHQVAAAFHRQGPAAAAAAVRAARAGGSPLPGEIASRASAHFGLSLGHVRLHDDAFAHDAAAGVRANAFTVGDHVFFGAGKLETGTSAGRFRMLHEIAHTLQQRRPGGAGAETEALERDADRVTTAGASAVPGMLGTGHVLLREPTYPRRATSTQMLREADRVLGQARNEEAAEPTLRMWSRVSSNFEPDVTCGVLARRVWTSVFLRHFTEAEQWPGVESAHPRYLYSRDYGWIDGQHFFAFIDFAEGQVRAAGSRQGGLDRATAQGAQIERSQQGVKDKVLLGEPPATGVTRLMQVRGPNTGLFVLPRAAAGTATQLGANLLAWQTLTGAQSELFDQLDPVQRSKFWTDSAKSAWSYEDIVSNQLGTRFFLEQGAAINSLPAAARPAEFTARLAAFFQAIKVVDDQAVLDSVARNLPGQERYKPPTTDEAKARQLHPELFAVPR</sequence>
<dbReference type="Proteomes" id="UP001160499">
    <property type="component" value="Unassembled WGS sequence"/>
</dbReference>
<reference evidence="3 4" key="1">
    <citation type="submission" date="2023-04" db="EMBL/GenBank/DDBJ databases">
        <title>Forest soil microbial communities from Buena Vista Peninsula, Colon Province, Panama.</title>
        <authorList>
            <person name="Bouskill N."/>
        </authorList>
    </citation>
    <scope>NUCLEOTIDE SEQUENCE [LARGE SCALE GENOMIC DNA]</scope>
    <source>
        <strain evidence="3 4">GGS1</strain>
    </source>
</reference>
<accession>A0ABT6LFX5</accession>
<dbReference type="EMBL" id="JARXVH010000002">
    <property type="protein sequence ID" value="MDH6214274.1"/>
    <property type="molecule type" value="Genomic_DNA"/>
</dbReference>
<dbReference type="InterPro" id="IPR025295">
    <property type="entry name" value="eCIS_core_dom"/>
</dbReference>
<feature type="region of interest" description="Disordered" evidence="1">
    <location>
        <begin position="1"/>
        <end position="37"/>
    </location>
</feature>
<proteinExistence type="predicted"/>
<feature type="compositionally biased region" description="Basic and acidic residues" evidence="1">
    <location>
        <begin position="479"/>
        <end position="495"/>
    </location>
</feature>
<organism evidence="3 4">
    <name type="scientific">Streptomyces pseudovenezuelae</name>
    <dbReference type="NCBI Taxonomy" id="67350"/>
    <lineage>
        <taxon>Bacteria</taxon>
        <taxon>Bacillati</taxon>
        <taxon>Actinomycetota</taxon>
        <taxon>Actinomycetes</taxon>
        <taxon>Kitasatosporales</taxon>
        <taxon>Streptomycetaceae</taxon>
        <taxon>Streptomyces</taxon>
        <taxon>Streptomyces aurantiacus group</taxon>
    </lineage>
</organism>
<protein>
    <recommendedName>
        <fullName evidence="2">eCIS core domain-containing protein</fullName>
    </recommendedName>
</protein>
<evidence type="ECO:0000313" key="3">
    <source>
        <dbReference type="EMBL" id="MDH6214274.1"/>
    </source>
</evidence>
<feature type="region of interest" description="Disordered" evidence="1">
    <location>
        <begin position="160"/>
        <end position="181"/>
    </location>
</feature>